<dbReference type="Gene3D" id="3.40.30.10">
    <property type="entry name" value="Glutaredoxin"/>
    <property type="match status" value="1"/>
</dbReference>
<dbReference type="Proteomes" id="UP001597073">
    <property type="component" value="Unassembled WGS sequence"/>
</dbReference>
<evidence type="ECO:0000256" key="9">
    <source>
        <dbReference type="ARBA" id="ARBA00023284"/>
    </source>
</evidence>
<dbReference type="InterPro" id="IPR036249">
    <property type="entry name" value="Thioredoxin-like_sf"/>
</dbReference>
<dbReference type="Pfam" id="PF07884">
    <property type="entry name" value="VKOR"/>
    <property type="match status" value="1"/>
</dbReference>
<keyword evidence="4" id="KW-0874">Quinone</keyword>
<evidence type="ECO:0000256" key="4">
    <source>
        <dbReference type="ARBA" id="ARBA00022719"/>
    </source>
</evidence>
<comment type="caution">
    <text evidence="12">The sequence shown here is derived from an EMBL/GenBank/DDBJ whole genome shotgun (WGS) entry which is preliminary data.</text>
</comment>
<reference evidence="13" key="1">
    <citation type="journal article" date="2019" name="Int. J. Syst. Evol. Microbiol.">
        <title>The Global Catalogue of Microorganisms (GCM) 10K type strain sequencing project: providing services to taxonomists for standard genome sequencing and annotation.</title>
        <authorList>
            <consortium name="The Broad Institute Genomics Platform"/>
            <consortium name="The Broad Institute Genome Sequencing Center for Infectious Disease"/>
            <person name="Wu L."/>
            <person name="Ma J."/>
        </authorList>
    </citation>
    <scope>NUCLEOTIDE SEQUENCE [LARGE SCALE GENOMIC DNA]</scope>
    <source>
        <strain evidence="13">CCUG 60742</strain>
    </source>
</reference>
<dbReference type="SUPFAM" id="SSF52833">
    <property type="entry name" value="Thioredoxin-like"/>
    <property type="match status" value="1"/>
</dbReference>
<dbReference type="InterPro" id="IPR005074">
    <property type="entry name" value="Peptidase_C39"/>
</dbReference>
<evidence type="ECO:0000256" key="3">
    <source>
        <dbReference type="ARBA" id="ARBA00022692"/>
    </source>
</evidence>
<dbReference type="Pfam" id="PF03412">
    <property type="entry name" value="Peptidase_C39"/>
    <property type="match status" value="1"/>
</dbReference>
<dbReference type="Gene3D" id="1.20.1440.130">
    <property type="entry name" value="VKOR domain"/>
    <property type="match status" value="1"/>
</dbReference>
<name>A0ABW2ZB62_9SPHI</name>
<keyword evidence="6" id="KW-0560">Oxidoreductase</keyword>
<proteinExistence type="inferred from homology"/>
<dbReference type="InterPro" id="IPR012932">
    <property type="entry name" value="VKOR"/>
</dbReference>
<dbReference type="RefSeq" id="WP_377137172.1">
    <property type="nucleotide sequence ID" value="NZ_JBHTIA010000002.1"/>
</dbReference>
<evidence type="ECO:0000256" key="6">
    <source>
        <dbReference type="ARBA" id="ARBA00023002"/>
    </source>
</evidence>
<evidence type="ECO:0000256" key="7">
    <source>
        <dbReference type="ARBA" id="ARBA00023136"/>
    </source>
</evidence>
<comment type="subcellular location">
    <subcellularLocation>
        <location evidence="1">Membrane</location>
        <topology evidence="1">Multi-pass membrane protein</topology>
    </subcellularLocation>
</comment>
<dbReference type="EMBL" id="JBHTIA010000002">
    <property type="protein sequence ID" value="MFD0763264.1"/>
    <property type="molecule type" value="Genomic_DNA"/>
</dbReference>
<evidence type="ECO:0000313" key="12">
    <source>
        <dbReference type="EMBL" id="MFD0763264.1"/>
    </source>
</evidence>
<keyword evidence="7 10" id="KW-0472">Membrane</keyword>
<keyword evidence="3 10" id="KW-0812">Transmembrane</keyword>
<evidence type="ECO:0000256" key="5">
    <source>
        <dbReference type="ARBA" id="ARBA00022989"/>
    </source>
</evidence>
<keyword evidence="5 10" id="KW-1133">Transmembrane helix</keyword>
<organism evidence="12 13">
    <name type="scientific">Mucilaginibacter lutimaris</name>
    <dbReference type="NCBI Taxonomy" id="931629"/>
    <lineage>
        <taxon>Bacteria</taxon>
        <taxon>Pseudomonadati</taxon>
        <taxon>Bacteroidota</taxon>
        <taxon>Sphingobacteriia</taxon>
        <taxon>Sphingobacteriales</taxon>
        <taxon>Sphingobacteriaceae</taxon>
        <taxon>Mucilaginibacter</taxon>
    </lineage>
</organism>
<dbReference type="CDD" id="cd12921">
    <property type="entry name" value="VKOR_4"/>
    <property type="match status" value="1"/>
</dbReference>
<dbReference type="InterPro" id="IPR038354">
    <property type="entry name" value="VKOR_sf"/>
</dbReference>
<evidence type="ECO:0000256" key="2">
    <source>
        <dbReference type="ARBA" id="ARBA00006214"/>
    </source>
</evidence>
<accession>A0ABW2ZB62</accession>
<evidence type="ECO:0000256" key="1">
    <source>
        <dbReference type="ARBA" id="ARBA00004141"/>
    </source>
</evidence>
<keyword evidence="8" id="KW-1015">Disulfide bond</keyword>
<keyword evidence="9" id="KW-0676">Redox-active center</keyword>
<comment type="similarity">
    <text evidence="2">Belongs to the VKOR family.</text>
</comment>
<feature type="transmembrane region" description="Helical" evidence="10">
    <location>
        <begin position="247"/>
        <end position="264"/>
    </location>
</feature>
<feature type="transmembrane region" description="Helical" evidence="10">
    <location>
        <begin position="270"/>
        <end position="289"/>
    </location>
</feature>
<keyword evidence="13" id="KW-1185">Reference proteome</keyword>
<gene>
    <name evidence="12" type="ORF">ACFQZI_00265</name>
</gene>
<protein>
    <submittedName>
        <fullName evidence="12">Vitamin K epoxide reductase family protein</fullName>
    </submittedName>
</protein>
<sequence length="557" mass="62582">MKNYLNSLLEPQSNATEITSLLVKILNVNISDSSLKNNIEHHPNYPSLLSISDALTSFGVENLSIKFDTARFTEIPCPFVTQIKGMRDGIFYFTVVKEVSTSSVNYFDPETHLWTQSSHETFLEIASNVVLLTETSAIAGEGDFIKKVRSEKRRKQARNLIIFTLPLLVVLAAAYDLVQRGNAVWVPFIFSIFALTGTLVGVLLLWYDLDKFNPLLLQICSPQKKVNCGAILESKGATIGGISWSKIGFSYFTGQLLFLIFRGFTDPAGLTLLGWSTALALPYTVYSIYYQSAVVKQWCKLCLWVQSLLVLQFIAALIGGWHTLAQLQSIPVNVFLQWITASAIPFIAVVILYPALLDAKEKKSVTARLKQLKHNFSVFSTLLEQQKALSKNAEGLGISFGKPNAKYQIIKVCNPYCGPCAKAHQPMEELLHNNPDVHLRIVFTPKNNDPYQAVEPVRHFMAIAEKLGTEQTKAALDQWYLPEKKDYKIFADKYPMNGELLKQGNKLDAMGDWCNAVDIRHTPTFFISIKSNENQPSRFFQLPPVYEVSDLKYLLAE</sequence>
<dbReference type="Gene3D" id="3.90.70.10">
    <property type="entry name" value="Cysteine proteinases"/>
    <property type="match status" value="1"/>
</dbReference>
<evidence type="ECO:0000259" key="11">
    <source>
        <dbReference type="PROSITE" id="PS50990"/>
    </source>
</evidence>
<dbReference type="PROSITE" id="PS50990">
    <property type="entry name" value="PEPTIDASE_C39"/>
    <property type="match status" value="1"/>
</dbReference>
<evidence type="ECO:0000313" key="13">
    <source>
        <dbReference type="Proteomes" id="UP001597073"/>
    </source>
</evidence>
<feature type="transmembrane region" description="Helical" evidence="10">
    <location>
        <begin position="159"/>
        <end position="178"/>
    </location>
</feature>
<evidence type="ECO:0000256" key="8">
    <source>
        <dbReference type="ARBA" id="ARBA00023157"/>
    </source>
</evidence>
<feature type="transmembrane region" description="Helical" evidence="10">
    <location>
        <begin position="301"/>
        <end position="323"/>
    </location>
</feature>
<evidence type="ECO:0000256" key="10">
    <source>
        <dbReference type="SAM" id="Phobius"/>
    </source>
</evidence>
<feature type="transmembrane region" description="Helical" evidence="10">
    <location>
        <begin position="184"/>
        <end position="207"/>
    </location>
</feature>
<feature type="domain" description="Peptidase C39" evidence="11">
    <location>
        <begin position="12"/>
        <end position="133"/>
    </location>
</feature>
<feature type="transmembrane region" description="Helical" evidence="10">
    <location>
        <begin position="335"/>
        <end position="356"/>
    </location>
</feature>